<name>A0A3S5CDI8_9PLAT</name>
<evidence type="ECO:0000313" key="2">
    <source>
        <dbReference type="EMBL" id="VEL12117.1"/>
    </source>
</evidence>
<feature type="signal peptide" evidence="1">
    <location>
        <begin position="1"/>
        <end position="24"/>
    </location>
</feature>
<proteinExistence type="predicted"/>
<gene>
    <name evidence="2" type="ORF">PXEA_LOCUS5557</name>
</gene>
<comment type="caution">
    <text evidence="2">The sequence shown here is derived from an EMBL/GenBank/DDBJ whole genome shotgun (WGS) entry which is preliminary data.</text>
</comment>
<keyword evidence="3" id="KW-1185">Reference proteome</keyword>
<dbReference type="Proteomes" id="UP000784294">
    <property type="component" value="Unassembled WGS sequence"/>
</dbReference>
<dbReference type="AlphaFoldDB" id="A0A3S5CDI8"/>
<protein>
    <submittedName>
        <fullName evidence="2">Uncharacterized protein</fullName>
    </submittedName>
</protein>
<sequence length="83" mass="9104">MTPKLFAWQRHALGLCLLFVGVVAEWYSISNCSVLSIPISADQFSIGGPIELIIPGQSGVPLGWPGSKILQRLLELPPRLRIH</sequence>
<feature type="non-terminal residue" evidence="2">
    <location>
        <position position="83"/>
    </location>
</feature>
<accession>A0A3S5CDI8</accession>
<evidence type="ECO:0000256" key="1">
    <source>
        <dbReference type="SAM" id="SignalP"/>
    </source>
</evidence>
<feature type="chain" id="PRO_5018656805" evidence="1">
    <location>
        <begin position="25"/>
        <end position="83"/>
    </location>
</feature>
<dbReference type="EMBL" id="CAAALY010013807">
    <property type="protein sequence ID" value="VEL12117.1"/>
    <property type="molecule type" value="Genomic_DNA"/>
</dbReference>
<organism evidence="2 3">
    <name type="scientific">Protopolystoma xenopodis</name>
    <dbReference type="NCBI Taxonomy" id="117903"/>
    <lineage>
        <taxon>Eukaryota</taxon>
        <taxon>Metazoa</taxon>
        <taxon>Spiralia</taxon>
        <taxon>Lophotrochozoa</taxon>
        <taxon>Platyhelminthes</taxon>
        <taxon>Monogenea</taxon>
        <taxon>Polyopisthocotylea</taxon>
        <taxon>Polystomatidea</taxon>
        <taxon>Polystomatidae</taxon>
        <taxon>Protopolystoma</taxon>
    </lineage>
</organism>
<evidence type="ECO:0000313" key="3">
    <source>
        <dbReference type="Proteomes" id="UP000784294"/>
    </source>
</evidence>
<reference evidence="2" key="1">
    <citation type="submission" date="2018-11" db="EMBL/GenBank/DDBJ databases">
        <authorList>
            <consortium name="Pathogen Informatics"/>
        </authorList>
    </citation>
    <scope>NUCLEOTIDE SEQUENCE</scope>
</reference>
<keyword evidence="1" id="KW-0732">Signal</keyword>